<reference evidence="1 2" key="1">
    <citation type="submission" date="2020-08" db="EMBL/GenBank/DDBJ databases">
        <title>Genomic Encyclopedia of Type Strains, Phase IV (KMG-IV): sequencing the most valuable type-strain genomes for metagenomic binning, comparative biology and taxonomic classification.</title>
        <authorList>
            <person name="Goeker M."/>
        </authorList>
    </citation>
    <scope>NUCLEOTIDE SEQUENCE [LARGE SCALE GENOMIC DNA]</scope>
    <source>
        <strain evidence="1 2">DSM 2461</strain>
    </source>
</reference>
<protein>
    <submittedName>
        <fullName evidence="1">Uncharacterized protein</fullName>
    </submittedName>
</protein>
<dbReference type="Proteomes" id="UP000587760">
    <property type="component" value="Unassembled WGS sequence"/>
</dbReference>
<proteinExistence type="predicted"/>
<dbReference type="AlphaFoldDB" id="A0A841REJ8"/>
<gene>
    <name evidence="1" type="ORF">HNR50_002445</name>
</gene>
<evidence type="ECO:0000313" key="2">
    <source>
        <dbReference type="Proteomes" id="UP000587760"/>
    </source>
</evidence>
<dbReference type="EMBL" id="JACHGJ010000004">
    <property type="protein sequence ID" value="MBB6480772.1"/>
    <property type="molecule type" value="Genomic_DNA"/>
</dbReference>
<comment type="caution">
    <text evidence="1">The sequence shown here is derived from an EMBL/GenBank/DDBJ whole genome shotgun (WGS) entry which is preliminary data.</text>
</comment>
<accession>A0A841REJ8</accession>
<evidence type="ECO:0000313" key="1">
    <source>
        <dbReference type="EMBL" id="MBB6480772.1"/>
    </source>
</evidence>
<dbReference type="RefSeq" id="WP_184747033.1">
    <property type="nucleotide sequence ID" value="NZ_JACHGJ010000004.1"/>
</dbReference>
<keyword evidence="2" id="KW-1185">Reference proteome</keyword>
<sequence>MDYPVHLYKVLYPNNALIASQLKPEQFADHYTVGSDKHYNGKVIFAELDPAYRHPYFPINEALAHVKPHPDGRPKATKFISNYRVLEHIELSAIDKLFIATAQGYVQALEAEEMPPASEDDGLAIYAEISPMTMLILSDLNNRQFGRFITDPGSFQSAPAQFYTKLNVDILGFIEYFKQYPFTNSPISSIHPSALRDAVEELSKYKDKHNKGLCLNSSLSTVSYKQIDRGFTFARGEEMKFFAMPPLDDIEHNNFKFFRNM</sequence>
<organism evidence="1 2">
    <name type="scientific">Spirochaeta isovalerica</name>
    <dbReference type="NCBI Taxonomy" id="150"/>
    <lineage>
        <taxon>Bacteria</taxon>
        <taxon>Pseudomonadati</taxon>
        <taxon>Spirochaetota</taxon>
        <taxon>Spirochaetia</taxon>
        <taxon>Spirochaetales</taxon>
        <taxon>Spirochaetaceae</taxon>
        <taxon>Spirochaeta</taxon>
    </lineage>
</organism>
<name>A0A841REJ8_9SPIO</name>